<proteinExistence type="predicted"/>
<dbReference type="InterPro" id="IPR011009">
    <property type="entry name" value="Kinase-like_dom_sf"/>
</dbReference>
<feature type="compositionally biased region" description="Basic and acidic residues" evidence="15">
    <location>
        <begin position="536"/>
        <end position="545"/>
    </location>
</feature>
<evidence type="ECO:0000313" key="17">
    <source>
        <dbReference type="EMBL" id="KAF2404606.1"/>
    </source>
</evidence>
<evidence type="ECO:0000256" key="4">
    <source>
        <dbReference type="ARBA" id="ARBA00013948"/>
    </source>
</evidence>
<comment type="function">
    <text evidence="1">Component of the EKC/KEOPS complex that is required for the formation of a threonylcarbamoyl group on adenosine at position 37 (t(6)A37) in tRNAs that read codons beginning with adenine. The complex is probably involved in the transfer of the threonylcarbamoyl moiety of threonylcarbamoyl-AMP (TC-AMP) to the N6 group of A37. BUD32 has ATPase activity in the context of the EKC/KEOPS complex and likely plays a supporting role to the catalytic subunit KAE1. The EKC/KEOPS complex also promotes both telomere uncapping and telomere elongation. The complex is required for efficient recruitment of transcriptional coactivators.</text>
</comment>
<evidence type="ECO:0000256" key="5">
    <source>
        <dbReference type="ARBA" id="ARBA00019973"/>
    </source>
</evidence>
<keyword evidence="18" id="KW-1185">Reference proteome</keyword>
<dbReference type="InterPro" id="IPR008266">
    <property type="entry name" value="Tyr_kinase_AS"/>
</dbReference>
<dbReference type="SMART" id="SM00220">
    <property type="entry name" value="S_TKc"/>
    <property type="match status" value="1"/>
</dbReference>
<feature type="region of interest" description="Disordered" evidence="15">
    <location>
        <begin position="520"/>
        <end position="580"/>
    </location>
</feature>
<sequence>MSESKSKSEREYPAGMGPDDVAPGFDLPEYLKVQDLPPDERDQKLGKAFDYDTTQYTRLGMAGSGGEGTTDMYQHKRTNAIVIKKIHRKSEYENVVPNEMNIFMSLLRGRRSPHVVNAWAFEFVTPLQPALWLEYIDGPTMADWQQERMEEDDFSEALAWHTVFHLCAGIAFLHTGAIFDYETRGVKRAPHGSWVPIVHRDISFHNIMMRDNYPRDPTATDLTPDMVLVDLGNGAYINNHGNYRLAKELEPFETKIVPYPTMRYGVVYVRAPEHPADPNTTEDVWQVGHILATLMGAVMAGSRPKVMNAGRRKRYSSELGALVNQMLDPDPGLRPTTDFIVDNLTAWYTHKTKLAVEEGICDMPQTPEEAAKKMKAMFWDMYFETDPSRRAPPPPPMTASAVAKTAPDASGTARDPSTTRPAAPRVPRPTRDADPKVGTKDVPILLYDDDEGAAGRPIDLCSPTPEYGRPFALGTAEQPIVLDDSDESDDGKPPRAARADFIKGERFTVERAEKVKELAFEIESKRYGTPRHTRKDRPTSSESKRHGTRRDTKRARSSSTESRDRSKRGKMMGGPFAKLM</sequence>
<evidence type="ECO:0000256" key="1">
    <source>
        <dbReference type="ARBA" id="ARBA00003747"/>
    </source>
</evidence>
<dbReference type="Proteomes" id="UP000799640">
    <property type="component" value="Unassembled WGS sequence"/>
</dbReference>
<evidence type="ECO:0000256" key="13">
    <source>
        <dbReference type="ARBA" id="ARBA00047899"/>
    </source>
</evidence>
<evidence type="ECO:0000256" key="15">
    <source>
        <dbReference type="SAM" id="MobiDB-lite"/>
    </source>
</evidence>
<reference evidence="17" key="1">
    <citation type="journal article" date="2020" name="Stud. Mycol.">
        <title>101 Dothideomycetes genomes: a test case for predicting lifestyles and emergence of pathogens.</title>
        <authorList>
            <person name="Haridas S."/>
            <person name="Albert R."/>
            <person name="Binder M."/>
            <person name="Bloem J."/>
            <person name="Labutti K."/>
            <person name="Salamov A."/>
            <person name="Andreopoulos B."/>
            <person name="Baker S."/>
            <person name="Barry K."/>
            <person name="Bills G."/>
            <person name="Bluhm B."/>
            <person name="Cannon C."/>
            <person name="Castanera R."/>
            <person name="Culley D."/>
            <person name="Daum C."/>
            <person name="Ezra D."/>
            <person name="Gonzalez J."/>
            <person name="Henrissat B."/>
            <person name="Kuo A."/>
            <person name="Liang C."/>
            <person name="Lipzen A."/>
            <person name="Lutzoni F."/>
            <person name="Magnuson J."/>
            <person name="Mondo S."/>
            <person name="Nolan M."/>
            <person name="Ohm R."/>
            <person name="Pangilinan J."/>
            <person name="Park H.-J."/>
            <person name="Ramirez L."/>
            <person name="Alfaro M."/>
            <person name="Sun H."/>
            <person name="Tritt A."/>
            <person name="Yoshinaga Y."/>
            <person name="Zwiers L.-H."/>
            <person name="Turgeon B."/>
            <person name="Goodwin S."/>
            <person name="Spatafora J."/>
            <person name="Crous P."/>
            <person name="Grigoriev I."/>
        </authorList>
    </citation>
    <scope>NUCLEOTIDE SEQUENCE</scope>
    <source>
        <strain evidence="17">CBS 262.69</strain>
    </source>
</reference>
<feature type="compositionally biased region" description="Basic residues" evidence="15">
    <location>
        <begin position="546"/>
        <end position="556"/>
    </location>
</feature>
<evidence type="ECO:0000256" key="12">
    <source>
        <dbReference type="ARBA" id="ARBA00033194"/>
    </source>
</evidence>
<evidence type="ECO:0000256" key="3">
    <source>
        <dbReference type="ARBA" id="ARBA00012513"/>
    </source>
</evidence>
<evidence type="ECO:0000259" key="16">
    <source>
        <dbReference type="PROSITE" id="PS50011"/>
    </source>
</evidence>
<dbReference type="SUPFAM" id="SSF56112">
    <property type="entry name" value="Protein kinase-like (PK-like)"/>
    <property type="match status" value="1"/>
</dbReference>
<dbReference type="InterPro" id="IPR050660">
    <property type="entry name" value="NEK_Ser/Thr_kinase"/>
</dbReference>
<gene>
    <name evidence="17" type="ORF">EJ06DRAFT_553457</name>
</gene>
<dbReference type="PANTHER" id="PTHR43671">
    <property type="entry name" value="SERINE/THREONINE-PROTEIN KINASE NEK"/>
    <property type="match status" value="1"/>
</dbReference>
<dbReference type="EMBL" id="ML996688">
    <property type="protein sequence ID" value="KAF2404606.1"/>
    <property type="molecule type" value="Genomic_DNA"/>
</dbReference>
<keyword evidence="10" id="KW-0067">ATP-binding</keyword>
<evidence type="ECO:0000256" key="9">
    <source>
        <dbReference type="ARBA" id="ARBA00022777"/>
    </source>
</evidence>
<dbReference type="GO" id="GO:0004674">
    <property type="term" value="F:protein serine/threonine kinase activity"/>
    <property type="evidence" value="ECO:0007669"/>
    <property type="project" value="UniProtKB-KW"/>
</dbReference>
<dbReference type="OrthoDB" id="310217at2759"/>
<dbReference type="PANTHER" id="PTHR43671:SF98">
    <property type="entry name" value="SERINE_THREONINE-PROTEIN KINASE NEK11"/>
    <property type="match status" value="1"/>
</dbReference>
<comment type="subunit">
    <text evidence="2">Component of the EKC/KEOPS complex composed of at least BUD32, CGI121, GON7, KAE1 and PCC1; the whole complex dimerizes.</text>
</comment>
<dbReference type="PROSITE" id="PS50011">
    <property type="entry name" value="PROTEIN_KINASE_DOM"/>
    <property type="match status" value="1"/>
</dbReference>
<feature type="region of interest" description="Disordered" evidence="15">
    <location>
        <begin position="386"/>
        <end position="471"/>
    </location>
</feature>
<keyword evidence="9 17" id="KW-0418">Kinase</keyword>
<name>A0A6G1I914_9PEZI</name>
<evidence type="ECO:0000256" key="7">
    <source>
        <dbReference type="ARBA" id="ARBA00022679"/>
    </source>
</evidence>
<feature type="region of interest" description="Disordered" evidence="15">
    <location>
        <begin position="1"/>
        <end position="21"/>
    </location>
</feature>
<evidence type="ECO:0000256" key="8">
    <source>
        <dbReference type="ARBA" id="ARBA00022741"/>
    </source>
</evidence>
<evidence type="ECO:0000256" key="14">
    <source>
        <dbReference type="ARBA" id="ARBA00048679"/>
    </source>
</evidence>
<feature type="compositionally biased region" description="Basic and acidic residues" evidence="15">
    <location>
        <begin position="1"/>
        <end position="12"/>
    </location>
</feature>
<protein>
    <recommendedName>
        <fullName evidence="5">EKC/KEOPS complex subunit BUD32</fullName>
        <ecNumber evidence="3">2.7.11.1</ecNumber>
    </recommendedName>
    <alternativeName>
        <fullName evidence="11 12">Atypical Serine/threonine protein kinase BUD32</fullName>
    </alternativeName>
    <alternativeName>
        <fullName evidence="4">EKC/KEOPS complex subunit bud32</fullName>
    </alternativeName>
</protein>
<dbReference type="PROSITE" id="PS00109">
    <property type="entry name" value="PROTEIN_KINASE_TYR"/>
    <property type="match status" value="1"/>
</dbReference>
<evidence type="ECO:0000256" key="2">
    <source>
        <dbReference type="ARBA" id="ARBA00011534"/>
    </source>
</evidence>
<evidence type="ECO:0000256" key="10">
    <source>
        <dbReference type="ARBA" id="ARBA00022840"/>
    </source>
</evidence>
<dbReference type="Gene3D" id="1.10.510.10">
    <property type="entry name" value="Transferase(Phosphotransferase) domain 1"/>
    <property type="match status" value="1"/>
</dbReference>
<evidence type="ECO:0000256" key="6">
    <source>
        <dbReference type="ARBA" id="ARBA00022527"/>
    </source>
</evidence>
<evidence type="ECO:0000256" key="11">
    <source>
        <dbReference type="ARBA" id="ARBA00030980"/>
    </source>
</evidence>
<dbReference type="InterPro" id="IPR000719">
    <property type="entry name" value="Prot_kinase_dom"/>
</dbReference>
<feature type="compositionally biased region" description="Basic and acidic residues" evidence="15">
    <location>
        <begin position="429"/>
        <end position="439"/>
    </location>
</feature>
<dbReference type="GO" id="GO:0005524">
    <property type="term" value="F:ATP binding"/>
    <property type="evidence" value="ECO:0007669"/>
    <property type="project" value="UniProtKB-KW"/>
</dbReference>
<comment type="catalytic activity">
    <reaction evidence="14">
        <text>L-seryl-[protein] + ATP = O-phospho-L-seryl-[protein] + ADP + H(+)</text>
        <dbReference type="Rhea" id="RHEA:17989"/>
        <dbReference type="Rhea" id="RHEA-COMP:9863"/>
        <dbReference type="Rhea" id="RHEA-COMP:11604"/>
        <dbReference type="ChEBI" id="CHEBI:15378"/>
        <dbReference type="ChEBI" id="CHEBI:29999"/>
        <dbReference type="ChEBI" id="CHEBI:30616"/>
        <dbReference type="ChEBI" id="CHEBI:83421"/>
        <dbReference type="ChEBI" id="CHEBI:456216"/>
        <dbReference type="EC" id="2.7.11.1"/>
    </reaction>
</comment>
<evidence type="ECO:0000313" key="18">
    <source>
        <dbReference type="Proteomes" id="UP000799640"/>
    </source>
</evidence>
<dbReference type="Pfam" id="PF00069">
    <property type="entry name" value="Pkinase"/>
    <property type="match status" value="1"/>
</dbReference>
<comment type="catalytic activity">
    <reaction evidence="13">
        <text>L-threonyl-[protein] + ATP = O-phospho-L-threonyl-[protein] + ADP + H(+)</text>
        <dbReference type="Rhea" id="RHEA:46608"/>
        <dbReference type="Rhea" id="RHEA-COMP:11060"/>
        <dbReference type="Rhea" id="RHEA-COMP:11605"/>
        <dbReference type="ChEBI" id="CHEBI:15378"/>
        <dbReference type="ChEBI" id="CHEBI:30013"/>
        <dbReference type="ChEBI" id="CHEBI:30616"/>
        <dbReference type="ChEBI" id="CHEBI:61977"/>
        <dbReference type="ChEBI" id="CHEBI:456216"/>
        <dbReference type="EC" id="2.7.11.1"/>
    </reaction>
</comment>
<feature type="domain" description="Protein kinase" evidence="16">
    <location>
        <begin position="56"/>
        <end position="348"/>
    </location>
</feature>
<organism evidence="17 18">
    <name type="scientific">Trichodelitschia bisporula</name>
    <dbReference type="NCBI Taxonomy" id="703511"/>
    <lineage>
        <taxon>Eukaryota</taxon>
        <taxon>Fungi</taxon>
        <taxon>Dikarya</taxon>
        <taxon>Ascomycota</taxon>
        <taxon>Pezizomycotina</taxon>
        <taxon>Dothideomycetes</taxon>
        <taxon>Dothideomycetes incertae sedis</taxon>
        <taxon>Phaeotrichales</taxon>
        <taxon>Phaeotrichaceae</taxon>
        <taxon>Trichodelitschia</taxon>
    </lineage>
</organism>
<keyword evidence="6" id="KW-0723">Serine/threonine-protein kinase</keyword>
<keyword evidence="7" id="KW-0808">Transferase</keyword>
<dbReference type="AlphaFoldDB" id="A0A6G1I914"/>
<accession>A0A6G1I914</accession>
<dbReference type="EC" id="2.7.11.1" evidence="3"/>
<keyword evidence="8" id="KW-0547">Nucleotide-binding</keyword>